<reference evidence="2 3" key="1">
    <citation type="journal article" date="2016" name="Environ. Microbiol.">
        <title>Genomic resolution of a cold subsurface aquifer community provides metabolic insights for novel microbes adapted to high CO concentrations.</title>
        <authorList>
            <person name="Probst A.J."/>
            <person name="Castelle C.J."/>
            <person name="Singh A."/>
            <person name="Brown C.T."/>
            <person name="Anantharaman K."/>
            <person name="Sharon I."/>
            <person name="Hug L.A."/>
            <person name="Burstein D."/>
            <person name="Emerson J.B."/>
            <person name="Thomas B.C."/>
            <person name="Banfield J.F."/>
        </authorList>
    </citation>
    <scope>NUCLEOTIDE SEQUENCE [LARGE SCALE GENOMIC DNA]</scope>
    <source>
        <strain evidence="2">CG2_30_54_11</strain>
    </source>
</reference>
<evidence type="ECO:0008006" key="4">
    <source>
        <dbReference type="Google" id="ProtNLM"/>
    </source>
</evidence>
<evidence type="ECO:0000313" key="3">
    <source>
        <dbReference type="Proteomes" id="UP000183245"/>
    </source>
</evidence>
<keyword evidence="1" id="KW-1133">Transmembrane helix</keyword>
<gene>
    <name evidence="2" type="ORF">AUK40_05895</name>
</gene>
<proteinExistence type="predicted"/>
<protein>
    <recommendedName>
        <fullName evidence="4">Rod shape-determining protein MreD</fullName>
    </recommendedName>
</protein>
<accession>A0A1J5IR06</accession>
<feature type="transmembrane region" description="Helical" evidence="1">
    <location>
        <begin position="96"/>
        <end position="115"/>
    </location>
</feature>
<keyword evidence="1" id="KW-0812">Transmembrane</keyword>
<sequence>MIIILIGLVLCFLQITFVPQVAGPAIVIDLVAVFILTWSMIRGGNEALLLGFICGLILSPFSTLHFGFLPLFYTLIAFGSSLVTADHMQQLPWVRIAWAGVWCFVLELMLYLTYVFSGYPATIGGYGLHTALPRMLINTGAITIITPVCMLLRDTLSHQTVIGIKHHDST</sequence>
<dbReference type="STRING" id="1817892.AUK40_05895"/>
<name>A0A1J5IR06_9BACT</name>
<evidence type="ECO:0000313" key="2">
    <source>
        <dbReference type="EMBL" id="OIP95607.1"/>
    </source>
</evidence>
<dbReference type="AlphaFoldDB" id="A0A1J5IR06"/>
<evidence type="ECO:0000256" key="1">
    <source>
        <dbReference type="SAM" id="Phobius"/>
    </source>
</evidence>
<dbReference type="Proteomes" id="UP000183245">
    <property type="component" value="Unassembled WGS sequence"/>
</dbReference>
<feature type="transmembrane region" description="Helical" evidence="1">
    <location>
        <begin position="48"/>
        <end position="75"/>
    </location>
</feature>
<comment type="caution">
    <text evidence="2">The sequence shown here is derived from an EMBL/GenBank/DDBJ whole genome shotgun (WGS) entry which is preliminary data.</text>
</comment>
<dbReference type="EMBL" id="MNZT01000107">
    <property type="protein sequence ID" value="OIP95607.1"/>
    <property type="molecule type" value="Genomic_DNA"/>
</dbReference>
<keyword evidence="1" id="KW-0472">Membrane</keyword>
<feature type="transmembrane region" description="Helical" evidence="1">
    <location>
        <begin position="135"/>
        <end position="152"/>
    </location>
</feature>
<organism evidence="2 3">
    <name type="scientific">Candidatus Wirthbacteria bacterium CG2_30_54_11</name>
    <dbReference type="NCBI Taxonomy" id="1817892"/>
    <lineage>
        <taxon>Bacteria</taxon>
        <taxon>Candidatus Wirthbacteria</taxon>
    </lineage>
</organism>